<dbReference type="EMBL" id="WHWB01034626">
    <property type="protein sequence ID" value="KAJ7406839.1"/>
    <property type="molecule type" value="Genomic_DNA"/>
</dbReference>
<evidence type="ECO:0000313" key="1">
    <source>
        <dbReference type="EMBL" id="KAJ7406839.1"/>
    </source>
</evidence>
<evidence type="ECO:0000313" key="2">
    <source>
        <dbReference type="Proteomes" id="UP001145742"/>
    </source>
</evidence>
<keyword evidence="2" id="KW-1185">Reference proteome</keyword>
<name>A0ABQ9CPK1_9PASS</name>
<organism evidence="1 2">
    <name type="scientific">Willisornis vidua</name>
    <name type="common">Xingu scale-backed antbird</name>
    <dbReference type="NCBI Taxonomy" id="1566151"/>
    <lineage>
        <taxon>Eukaryota</taxon>
        <taxon>Metazoa</taxon>
        <taxon>Chordata</taxon>
        <taxon>Craniata</taxon>
        <taxon>Vertebrata</taxon>
        <taxon>Euteleostomi</taxon>
        <taxon>Archelosauria</taxon>
        <taxon>Archosauria</taxon>
        <taxon>Dinosauria</taxon>
        <taxon>Saurischia</taxon>
        <taxon>Theropoda</taxon>
        <taxon>Coelurosauria</taxon>
        <taxon>Aves</taxon>
        <taxon>Neognathae</taxon>
        <taxon>Neoaves</taxon>
        <taxon>Telluraves</taxon>
        <taxon>Australaves</taxon>
        <taxon>Passeriformes</taxon>
        <taxon>Thamnophilidae</taxon>
        <taxon>Willisornis</taxon>
    </lineage>
</organism>
<dbReference type="Proteomes" id="UP001145742">
    <property type="component" value="Unassembled WGS sequence"/>
</dbReference>
<sequence length="105" mass="11682">MRFNKSKCKVLHLGRGKPRHKYRLGGEFIESSPAEKDLVLVGGKLDMSQPRELAAQKANCILWPAGQGSPMQRARPSFLVVCEGDIKVIFFAMSTLEPSSFCRNS</sequence>
<protein>
    <submittedName>
        <fullName evidence="1">Uncharacterized protein</fullName>
    </submittedName>
</protein>
<comment type="caution">
    <text evidence="1">The sequence shown here is derived from an EMBL/GenBank/DDBJ whole genome shotgun (WGS) entry which is preliminary data.</text>
</comment>
<proteinExistence type="predicted"/>
<accession>A0ABQ9CPK1</accession>
<gene>
    <name evidence="1" type="ORF">WISP_129844</name>
</gene>
<reference evidence="1" key="1">
    <citation type="submission" date="2019-10" db="EMBL/GenBank/DDBJ databases">
        <authorList>
            <person name="Soares A.E.R."/>
            <person name="Aleixo A."/>
            <person name="Schneider P."/>
            <person name="Miyaki C.Y."/>
            <person name="Schneider M.P."/>
            <person name="Mello C."/>
            <person name="Vasconcelos A.T.R."/>
        </authorList>
    </citation>
    <scope>NUCLEOTIDE SEQUENCE</scope>
    <source>
        <tissue evidence="1">Muscle</tissue>
    </source>
</reference>